<dbReference type="VEuPathDB" id="VectorBase:LDEU009938"/>
<dbReference type="Proteomes" id="UP000288716">
    <property type="component" value="Unassembled WGS sequence"/>
</dbReference>
<evidence type="ECO:0000313" key="4">
    <source>
        <dbReference type="EMBL" id="RWS22101.1"/>
    </source>
</evidence>
<comment type="similarity">
    <text evidence="1">Belongs to the SEC6 family.</text>
</comment>
<dbReference type="Gene3D" id="1.10.357.70">
    <property type="entry name" value="Exocyst complex component Sec6, C-terminal domain"/>
    <property type="match status" value="1"/>
</dbReference>
<evidence type="ECO:0000256" key="1">
    <source>
        <dbReference type="ARBA" id="ARBA00009447"/>
    </source>
</evidence>
<dbReference type="PANTHER" id="PTHR21292">
    <property type="entry name" value="EXOCYST COMPLEX COMPONENT SEC6-RELATED"/>
    <property type="match status" value="1"/>
</dbReference>
<proteinExistence type="inferred from homology"/>
<name>A0A443S3Q3_9ACAR</name>
<dbReference type="AlphaFoldDB" id="A0A443S3Q3"/>
<dbReference type="GO" id="GO:0000149">
    <property type="term" value="F:SNARE binding"/>
    <property type="evidence" value="ECO:0007669"/>
    <property type="project" value="TreeGrafter"/>
</dbReference>
<keyword evidence="2" id="KW-0813">Transport</keyword>
<protein>
    <submittedName>
        <fullName evidence="4">Exocyst complex component 3-like protein</fullName>
    </submittedName>
</protein>
<evidence type="ECO:0000256" key="3">
    <source>
        <dbReference type="ARBA" id="ARBA00022483"/>
    </source>
</evidence>
<dbReference type="GO" id="GO:0006887">
    <property type="term" value="P:exocytosis"/>
    <property type="evidence" value="ECO:0007669"/>
    <property type="project" value="UniProtKB-KW"/>
</dbReference>
<dbReference type="PANTHER" id="PTHR21292:SF1">
    <property type="entry name" value="EXOCYST COMPLEX COMPONENT 3"/>
    <property type="match status" value="1"/>
</dbReference>
<dbReference type="OrthoDB" id="10047020at2759"/>
<dbReference type="InterPro" id="IPR010326">
    <property type="entry name" value="EXOC3/Sec6"/>
</dbReference>
<dbReference type="EMBL" id="NCKV01009846">
    <property type="protein sequence ID" value="RWS22101.1"/>
    <property type="molecule type" value="Genomic_DNA"/>
</dbReference>
<comment type="caution">
    <text evidence="4">The sequence shown here is derived from an EMBL/GenBank/DDBJ whole genome shotgun (WGS) entry which is preliminary data.</text>
</comment>
<sequence>MLRLYHTCLSAHLQELATQLEGNEFVTLLNWVQVYEGPELMGHPELNIDLKAEGLQPLLPKNIVDDLTNKYLATIEKNYKEWMNNTINREMRDWCGTNIPEADDTGHYQTTTPVIVFQMIDQHLQVAKTVNQALINRVLIISMDHLAAFAKQYKDAISKYSKAHFEDRELHKCYTPYMIAITNNCISFSDIAWKFRKQYRSATSGAESDKSFENVLNSFEKLREDSINYLLHELFLDVDKEISKVGTKEWLEGKFSVIENVCLTLEDYVHDYEHLKERNFDYLRASLESKLAKGYITAILQKKITFKDHNQREAFARKFVKEGEILKVALGKLPNYQSLGMNPKESPFECLPLLADFLKLKDLSIVFLEVSGLIKKYPDITVDHLTALLSLREDMAKTNVRKQVVDWMSELSSLQTNTKTIFSSICLN</sequence>
<keyword evidence="3" id="KW-0268">Exocytosis</keyword>
<dbReference type="Pfam" id="PF06046">
    <property type="entry name" value="Sec6"/>
    <property type="match status" value="1"/>
</dbReference>
<keyword evidence="5" id="KW-1185">Reference proteome</keyword>
<dbReference type="STRING" id="299467.A0A443S3Q3"/>
<evidence type="ECO:0000256" key="2">
    <source>
        <dbReference type="ARBA" id="ARBA00022448"/>
    </source>
</evidence>
<reference evidence="4 5" key="1">
    <citation type="journal article" date="2018" name="Gigascience">
        <title>Genomes of trombidid mites reveal novel predicted allergens and laterally-transferred genes associated with secondary metabolism.</title>
        <authorList>
            <person name="Dong X."/>
            <person name="Chaisiri K."/>
            <person name="Xia D."/>
            <person name="Armstrong S.D."/>
            <person name="Fang Y."/>
            <person name="Donnelly M.J."/>
            <person name="Kadowaki T."/>
            <person name="McGarry J.W."/>
            <person name="Darby A.C."/>
            <person name="Makepeace B.L."/>
        </authorList>
    </citation>
    <scope>NUCLEOTIDE SEQUENCE [LARGE SCALE GENOMIC DNA]</scope>
    <source>
        <strain evidence="4">UoL-UT</strain>
    </source>
</reference>
<dbReference type="InterPro" id="IPR042532">
    <property type="entry name" value="EXOC3/Sec6_C"/>
</dbReference>
<evidence type="ECO:0000313" key="5">
    <source>
        <dbReference type="Proteomes" id="UP000288716"/>
    </source>
</evidence>
<dbReference type="GO" id="GO:0000145">
    <property type="term" value="C:exocyst"/>
    <property type="evidence" value="ECO:0007669"/>
    <property type="project" value="InterPro"/>
</dbReference>
<organism evidence="4 5">
    <name type="scientific">Leptotrombidium deliense</name>
    <dbReference type="NCBI Taxonomy" id="299467"/>
    <lineage>
        <taxon>Eukaryota</taxon>
        <taxon>Metazoa</taxon>
        <taxon>Ecdysozoa</taxon>
        <taxon>Arthropoda</taxon>
        <taxon>Chelicerata</taxon>
        <taxon>Arachnida</taxon>
        <taxon>Acari</taxon>
        <taxon>Acariformes</taxon>
        <taxon>Trombidiformes</taxon>
        <taxon>Prostigmata</taxon>
        <taxon>Anystina</taxon>
        <taxon>Parasitengona</taxon>
        <taxon>Trombiculoidea</taxon>
        <taxon>Trombiculidae</taxon>
        <taxon>Leptotrombidium</taxon>
    </lineage>
</organism>
<dbReference type="Gene3D" id="1.10.357.50">
    <property type="match status" value="1"/>
</dbReference>
<dbReference type="GO" id="GO:0051601">
    <property type="term" value="P:exocyst localization"/>
    <property type="evidence" value="ECO:0007669"/>
    <property type="project" value="TreeGrafter"/>
</dbReference>
<gene>
    <name evidence="4" type="ORF">B4U80_00869</name>
</gene>
<accession>A0A443S3Q3</accession>